<dbReference type="RefSeq" id="WP_095848267.1">
    <property type="nucleotide sequence ID" value="NZ_CAMKXY010000039.1"/>
</dbReference>
<dbReference type="KEGG" id="gqu:AWC35_21385"/>
<dbReference type="Proteomes" id="UP000217182">
    <property type="component" value="Chromosome"/>
</dbReference>
<accession>A0A250B6E0</accession>
<name>A0A250B6E0_9GAMM</name>
<organism evidence="1 2">
    <name type="scientific">Gibbsiella quercinecans</name>
    <dbReference type="NCBI Taxonomy" id="929813"/>
    <lineage>
        <taxon>Bacteria</taxon>
        <taxon>Pseudomonadati</taxon>
        <taxon>Pseudomonadota</taxon>
        <taxon>Gammaproteobacteria</taxon>
        <taxon>Enterobacterales</taxon>
        <taxon>Yersiniaceae</taxon>
        <taxon>Gibbsiella</taxon>
    </lineage>
</organism>
<evidence type="ECO:0000313" key="1">
    <source>
        <dbReference type="EMBL" id="ATA21687.1"/>
    </source>
</evidence>
<dbReference type="OrthoDB" id="4457864at2"/>
<reference evidence="1 2" key="1">
    <citation type="submission" date="2016-01" db="EMBL/GenBank/DDBJ databases">
        <authorList>
            <person name="Oliw E.H."/>
        </authorList>
    </citation>
    <scope>NUCLEOTIDE SEQUENCE [LARGE SCALE GENOMIC DNA]</scope>
    <source>
        <strain evidence="1 2">FRB97</strain>
    </source>
</reference>
<dbReference type="InterPro" id="IPR036388">
    <property type="entry name" value="WH-like_DNA-bd_sf"/>
</dbReference>
<dbReference type="GO" id="GO:0006355">
    <property type="term" value="P:regulation of DNA-templated transcription"/>
    <property type="evidence" value="ECO:0007669"/>
    <property type="project" value="InterPro"/>
</dbReference>
<gene>
    <name evidence="1" type="ORF">AWC35_21385</name>
</gene>
<evidence type="ECO:0008006" key="3">
    <source>
        <dbReference type="Google" id="ProtNLM"/>
    </source>
</evidence>
<protein>
    <recommendedName>
        <fullName evidence="3">HTH luxR-type domain-containing protein</fullName>
    </recommendedName>
</protein>
<evidence type="ECO:0000313" key="2">
    <source>
        <dbReference type="Proteomes" id="UP000217182"/>
    </source>
</evidence>
<dbReference type="AlphaFoldDB" id="A0A250B6E0"/>
<dbReference type="EMBL" id="CP014136">
    <property type="protein sequence ID" value="ATA21687.1"/>
    <property type="molecule type" value="Genomic_DNA"/>
</dbReference>
<sequence>MKKKSLDNDAAEIAYILESAAWGEITWDTVLKRIAEIIPGTSLHSAHHDPFASKALTLDWHGIDDAIADNYKNYYIGIDPWAPVFSALPSGTIFVSEREMPASTLKNTEYYNDHLSRLGQRVAWSGIRIDIGTHENFFFCLHYPLNISRKLDLYCSQLLSAIKMPLLRVVGEEMRVNNIRQRVTAETAISLSSTDASLVVDEKMKLFEMNLRAEMLISEGSLVRYRQGVISFINNELNNIFVEKVKVLNATPLGSQQVVGVRSGFKKFIIKFTRVSRDLGKPLIYTPALIFISITDASLRRGELDIKLLKSVYKVTDTEAKLCHLLAKGLSLMESAEMAGISYEHARQRIKIILEKTCTKNKTELTALLSQLMCWLD</sequence>
<dbReference type="Gene3D" id="1.10.10.10">
    <property type="entry name" value="Winged helix-like DNA-binding domain superfamily/Winged helix DNA-binding domain"/>
    <property type="match status" value="1"/>
</dbReference>
<dbReference type="SUPFAM" id="SSF46894">
    <property type="entry name" value="C-terminal effector domain of the bipartite response regulators"/>
    <property type="match status" value="1"/>
</dbReference>
<dbReference type="GO" id="GO:0003677">
    <property type="term" value="F:DNA binding"/>
    <property type="evidence" value="ECO:0007669"/>
    <property type="project" value="InterPro"/>
</dbReference>
<dbReference type="InterPro" id="IPR016032">
    <property type="entry name" value="Sig_transdc_resp-reg_C-effctor"/>
</dbReference>
<keyword evidence="2" id="KW-1185">Reference proteome</keyword>
<proteinExistence type="predicted"/>